<protein>
    <submittedName>
        <fullName evidence="8">Site-specific recombinase XerD</fullName>
    </submittedName>
</protein>
<name>A0A7Z7BII5_9HYPH</name>
<dbReference type="CDD" id="cd00801">
    <property type="entry name" value="INT_P4_C"/>
    <property type="match status" value="1"/>
</dbReference>
<evidence type="ECO:0000256" key="3">
    <source>
        <dbReference type="ARBA" id="ARBA00023125"/>
    </source>
</evidence>
<evidence type="ECO:0000256" key="5">
    <source>
        <dbReference type="PROSITE-ProRule" id="PRU01248"/>
    </source>
</evidence>
<gene>
    <name evidence="8" type="ORF">SAMN05428983_0576</name>
</gene>
<dbReference type="PROSITE" id="PS51900">
    <property type="entry name" value="CB"/>
    <property type="match status" value="1"/>
</dbReference>
<dbReference type="RefSeq" id="WP_092731653.1">
    <property type="nucleotide sequence ID" value="NZ_FNEW01000001.1"/>
</dbReference>
<keyword evidence="4" id="KW-0233">DNA recombination</keyword>
<evidence type="ECO:0000256" key="2">
    <source>
        <dbReference type="ARBA" id="ARBA00022908"/>
    </source>
</evidence>
<dbReference type="InterPro" id="IPR013762">
    <property type="entry name" value="Integrase-like_cat_sf"/>
</dbReference>
<dbReference type="PANTHER" id="PTHR30629">
    <property type="entry name" value="PROPHAGE INTEGRASE"/>
    <property type="match status" value="1"/>
</dbReference>
<dbReference type="InterPro" id="IPR053876">
    <property type="entry name" value="Phage_int_M"/>
</dbReference>
<dbReference type="Proteomes" id="UP000198917">
    <property type="component" value="Unassembled WGS sequence"/>
</dbReference>
<sequence>MPAALTAKAVEAAKPGASRKEIPDGALQGLYLIVQPSGVKSWAVRYRHATKPRKMTLGGYPAISLADARKEAQKALRMVSEGRDPATEKADDDDARPAHMDLVPAVLDEFVSRYVEVKNSQSYIDETKRIIEADLKPAWKQKLIKAVTKRDVLRLLDKIVDRGAPIMANRVRALLSKFFAWCVERDIIEFSPMTSIKPPSKERTRDRVLSDDEIALVIKACDAVGAPFGPMVKMLFLTGQRRTEVAGARFAELEIEGNNQLWMIPPDRAKNKKEHFVPLTSAVLDLIHSLPRIAPAEGEKAVFLFTTTGKTAVSGFSKAKKAVDAAMLEILRKATVEDERAPQEVKLEPWTLHDIRRTVASGMARLNVAVHVVEAILNHRSGSIRGVAAVYNRYDYADEKREALLAWSNYLERLTSR</sequence>
<comment type="similarity">
    <text evidence="1">Belongs to the 'phage' integrase family.</text>
</comment>
<dbReference type="Pfam" id="PF22022">
    <property type="entry name" value="Phage_int_M"/>
    <property type="match status" value="1"/>
</dbReference>
<evidence type="ECO:0000256" key="4">
    <source>
        <dbReference type="ARBA" id="ARBA00023172"/>
    </source>
</evidence>
<proteinExistence type="inferred from homology"/>
<dbReference type="Gene3D" id="3.30.160.390">
    <property type="entry name" value="Integrase, DNA-binding domain"/>
    <property type="match status" value="1"/>
</dbReference>
<dbReference type="GO" id="GO:0006310">
    <property type="term" value="P:DNA recombination"/>
    <property type="evidence" value="ECO:0007669"/>
    <property type="project" value="UniProtKB-KW"/>
</dbReference>
<evidence type="ECO:0000313" key="8">
    <source>
        <dbReference type="EMBL" id="SDJ19453.1"/>
    </source>
</evidence>
<evidence type="ECO:0000256" key="1">
    <source>
        <dbReference type="ARBA" id="ARBA00008857"/>
    </source>
</evidence>
<organism evidence="8 9">
    <name type="scientific">Agrobacterium fabrum</name>
    <dbReference type="NCBI Taxonomy" id="1176649"/>
    <lineage>
        <taxon>Bacteria</taxon>
        <taxon>Pseudomonadati</taxon>
        <taxon>Pseudomonadota</taxon>
        <taxon>Alphaproteobacteria</taxon>
        <taxon>Hyphomicrobiales</taxon>
        <taxon>Rhizobiaceae</taxon>
        <taxon>Rhizobium/Agrobacterium group</taxon>
        <taxon>Agrobacterium</taxon>
        <taxon>Agrobacterium tumefaciens complex</taxon>
    </lineage>
</organism>
<dbReference type="InterPro" id="IPR010998">
    <property type="entry name" value="Integrase_recombinase_N"/>
</dbReference>
<dbReference type="GO" id="GO:0015074">
    <property type="term" value="P:DNA integration"/>
    <property type="evidence" value="ECO:0007669"/>
    <property type="project" value="UniProtKB-KW"/>
</dbReference>
<dbReference type="InterPro" id="IPR038488">
    <property type="entry name" value="Integrase_DNA-bd_sf"/>
</dbReference>
<dbReference type="EMBL" id="FNEW01000001">
    <property type="protein sequence ID" value="SDJ19453.1"/>
    <property type="molecule type" value="Genomic_DNA"/>
</dbReference>
<dbReference type="PROSITE" id="PS51898">
    <property type="entry name" value="TYR_RECOMBINASE"/>
    <property type="match status" value="1"/>
</dbReference>
<evidence type="ECO:0000259" key="6">
    <source>
        <dbReference type="PROSITE" id="PS51898"/>
    </source>
</evidence>
<dbReference type="PANTHER" id="PTHR30629:SF2">
    <property type="entry name" value="PROPHAGE INTEGRASE INTS-RELATED"/>
    <property type="match status" value="1"/>
</dbReference>
<dbReference type="InterPro" id="IPR025166">
    <property type="entry name" value="Integrase_DNA_bind_dom"/>
</dbReference>
<dbReference type="Gene3D" id="1.10.150.130">
    <property type="match status" value="1"/>
</dbReference>
<dbReference type="InterPro" id="IPR044068">
    <property type="entry name" value="CB"/>
</dbReference>
<accession>A0A7Z7BII5</accession>
<dbReference type="Pfam" id="PF00589">
    <property type="entry name" value="Phage_integrase"/>
    <property type="match status" value="1"/>
</dbReference>
<keyword evidence="2" id="KW-0229">DNA integration</keyword>
<keyword evidence="3 5" id="KW-0238">DNA-binding</keyword>
<dbReference type="SUPFAM" id="SSF56349">
    <property type="entry name" value="DNA breaking-rejoining enzymes"/>
    <property type="match status" value="1"/>
</dbReference>
<reference evidence="8 9" key="1">
    <citation type="submission" date="2016-10" db="EMBL/GenBank/DDBJ databases">
        <authorList>
            <person name="Varghese N."/>
            <person name="Submissions S."/>
        </authorList>
    </citation>
    <scope>NUCLEOTIDE SEQUENCE [LARGE SCALE GENOMIC DNA]</scope>
    <source>
        <strain evidence="8 9">PDC82</strain>
    </source>
</reference>
<dbReference type="GO" id="GO:0003677">
    <property type="term" value="F:DNA binding"/>
    <property type="evidence" value="ECO:0007669"/>
    <property type="project" value="UniProtKB-UniRule"/>
</dbReference>
<dbReference type="AlphaFoldDB" id="A0A7Z7BII5"/>
<dbReference type="Gene3D" id="1.10.443.10">
    <property type="entry name" value="Intergrase catalytic core"/>
    <property type="match status" value="1"/>
</dbReference>
<evidence type="ECO:0000259" key="7">
    <source>
        <dbReference type="PROSITE" id="PS51900"/>
    </source>
</evidence>
<comment type="caution">
    <text evidence="8">The sequence shown here is derived from an EMBL/GenBank/DDBJ whole genome shotgun (WGS) entry which is preliminary data.</text>
</comment>
<dbReference type="InterPro" id="IPR011010">
    <property type="entry name" value="DNA_brk_join_enz"/>
</dbReference>
<feature type="domain" description="Tyr recombinase" evidence="6">
    <location>
        <begin position="204"/>
        <end position="405"/>
    </location>
</feature>
<dbReference type="Pfam" id="PF13356">
    <property type="entry name" value="Arm-DNA-bind_3"/>
    <property type="match status" value="1"/>
</dbReference>
<dbReference type="InterPro" id="IPR050808">
    <property type="entry name" value="Phage_Integrase"/>
</dbReference>
<dbReference type="InterPro" id="IPR002104">
    <property type="entry name" value="Integrase_catalytic"/>
</dbReference>
<evidence type="ECO:0000313" key="9">
    <source>
        <dbReference type="Proteomes" id="UP000198917"/>
    </source>
</evidence>
<feature type="domain" description="Core-binding (CB)" evidence="7">
    <location>
        <begin position="105"/>
        <end position="183"/>
    </location>
</feature>